<dbReference type="RefSeq" id="WP_109092558.1">
    <property type="nucleotide sequence ID" value="NZ_QETB01000001.1"/>
</dbReference>
<keyword evidence="2" id="KW-1185">Reference proteome</keyword>
<dbReference type="OrthoDB" id="3252838at2"/>
<evidence type="ECO:0000313" key="2">
    <source>
        <dbReference type="Proteomes" id="UP000245283"/>
    </source>
</evidence>
<accession>A0A2V1K6H5</accession>
<dbReference type="InterPro" id="IPR027417">
    <property type="entry name" value="P-loop_NTPase"/>
</dbReference>
<dbReference type="SUPFAM" id="SSF52540">
    <property type="entry name" value="P-loop containing nucleoside triphosphate hydrolases"/>
    <property type="match status" value="1"/>
</dbReference>
<sequence length="340" mass="35691">MTNRRKDSLTYREDAVATLEAHTDAVIREVNRLAVLAGIDVVRVKPGAAPRAVLQMTEEPGSHLAVRARFHPAYASYFASGSVVITLPEQAEDLLELLLAAGSTRRGAITGVVGSHGGAGASLLASWLARILSDDDGTGLIDLDPLSLGLADGVGLQSSPGLRWADLNEDAGALVPGRLSAALPHLGDLRVLSADDRGAVPPSGESGARAISALSQVHAHTVLDLPRDAGAADSHSREWLEWCDTVVVITHPTTHGLKHTQQILSNLPSHGRGIVAVNRAGSAGEVAALALELGDQTVLPVHRLRNLEQDLAHGIRLGDRSRSVTARDISKIALACQENT</sequence>
<proteinExistence type="predicted"/>
<dbReference type="Proteomes" id="UP000245283">
    <property type="component" value="Unassembled WGS sequence"/>
</dbReference>
<dbReference type="Gene3D" id="3.40.50.300">
    <property type="entry name" value="P-loop containing nucleotide triphosphate hydrolases"/>
    <property type="match status" value="1"/>
</dbReference>
<dbReference type="AlphaFoldDB" id="A0A2V1K6H5"/>
<organism evidence="1 2">
    <name type="scientific">Ancrocorticia populi</name>
    <dbReference type="NCBI Taxonomy" id="2175228"/>
    <lineage>
        <taxon>Bacteria</taxon>
        <taxon>Bacillati</taxon>
        <taxon>Actinomycetota</taxon>
        <taxon>Actinomycetes</taxon>
        <taxon>Actinomycetales</taxon>
        <taxon>Actinomycetaceae</taxon>
        <taxon>Ancrocorticia</taxon>
    </lineage>
</organism>
<comment type="caution">
    <text evidence="1">The sequence shown here is derived from an EMBL/GenBank/DDBJ whole genome shotgun (WGS) entry which is preliminary data.</text>
</comment>
<protein>
    <submittedName>
        <fullName evidence="1">Uncharacterized protein</fullName>
    </submittedName>
</protein>
<evidence type="ECO:0000313" key="1">
    <source>
        <dbReference type="EMBL" id="PWF27058.1"/>
    </source>
</evidence>
<gene>
    <name evidence="1" type="ORF">DD236_01215</name>
</gene>
<reference evidence="2" key="1">
    <citation type="submission" date="2018-05" db="EMBL/GenBank/DDBJ databases">
        <authorList>
            <person name="Li Y."/>
        </authorList>
    </citation>
    <scope>NUCLEOTIDE SEQUENCE [LARGE SCALE GENOMIC DNA]</scope>
    <source>
        <strain evidence="2">sk1b4</strain>
    </source>
</reference>
<dbReference type="EMBL" id="QETB01000001">
    <property type="protein sequence ID" value="PWF27058.1"/>
    <property type="molecule type" value="Genomic_DNA"/>
</dbReference>
<name>A0A2V1K6H5_9ACTO</name>